<evidence type="ECO:0000256" key="3">
    <source>
        <dbReference type="ARBA" id="ARBA00022645"/>
    </source>
</evidence>
<dbReference type="Gene3D" id="3.40.710.10">
    <property type="entry name" value="DD-peptidase/beta-lactamase superfamily"/>
    <property type="match status" value="1"/>
</dbReference>
<evidence type="ECO:0000256" key="7">
    <source>
        <dbReference type="ARBA" id="ARBA00022801"/>
    </source>
</evidence>
<keyword evidence="7" id="KW-0378">Hydrolase</keyword>
<dbReference type="SUPFAM" id="SSF53955">
    <property type="entry name" value="Lysozyme-like"/>
    <property type="match status" value="1"/>
</dbReference>
<gene>
    <name evidence="17" type="ORF">HMPREF9004_0818</name>
</gene>
<dbReference type="GO" id="GO:0009002">
    <property type="term" value="F:serine-type D-Ala-D-Ala carboxypeptidase activity"/>
    <property type="evidence" value="ECO:0007669"/>
    <property type="project" value="UniProtKB-EC"/>
</dbReference>
<proteinExistence type="inferred from homology"/>
<evidence type="ECO:0000256" key="13">
    <source>
        <dbReference type="ARBA" id="ARBA00049902"/>
    </source>
</evidence>
<comment type="similarity">
    <text evidence="2">In the N-terminal section; belongs to the glycosyltransferase 51 family.</text>
</comment>
<dbReference type="OrthoDB" id="9766909at2"/>
<keyword evidence="6" id="KW-0808">Transferase</keyword>
<keyword evidence="18" id="KW-1185">Reference proteome</keyword>
<dbReference type="InterPro" id="IPR012338">
    <property type="entry name" value="Beta-lactam/transpept-like"/>
</dbReference>
<dbReference type="InterPro" id="IPR001460">
    <property type="entry name" value="PCN-bd_Tpept"/>
</dbReference>
<dbReference type="HOGENOM" id="CLU_006354_2_6_11"/>
<dbReference type="Pfam" id="PF00912">
    <property type="entry name" value="Transgly"/>
    <property type="match status" value="1"/>
</dbReference>
<evidence type="ECO:0000256" key="12">
    <source>
        <dbReference type="ARBA" id="ARBA00034000"/>
    </source>
</evidence>
<dbReference type="FunFam" id="1.10.3810.10:FF:000001">
    <property type="entry name" value="Penicillin-binding protein 1A"/>
    <property type="match status" value="1"/>
</dbReference>
<dbReference type="SUPFAM" id="SSF56601">
    <property type="entry name" value="beta-lactamase/transpeptidase-like"/>
    <property type="match status" value="1"/>
</dbReference>
<comment type="catalytic activity">
    <reaction evidence="13">
        <text>[GlcNAc-(1-&gt;4)-Mur2Ac(oyl-L-Ala-gamma-D-Glu-L-Lys-D-Ala-D-Ala)](n)-di-trans,octa-cis-undecaprenyl diphosphate + beta-D-GlcNAc-(1-&gt;4)-Mur2Ac(oyl-L-Ala-gamma-D-Glu-L-Lys-D-Ala-D-Ala)-di-trans,octa-cis-undecaprenyl diphosphate = [GlcNAc-(1-&gt;4)-Mur2Ac(oyl-L-Ala-gamma-D-Glu-L-Lys-D-Ala-D-Ala)](n+1)-di-trans,octa-cis-undecaprenyl diphosphate + di-trans,octa-cis-undecaprenyl diphosphate + H(+)</text>
        <dbReference type="Rhea" id="RHEA:23708"/>
        <dbReference type="Rhea" id="RHEA-COMP:9602"/>
        <dbReference type="Rhea" id="RHEA-COMP:9603"/>
        <dbReference type="ChEBI" id="CHEBI:15378"/>
        <dbReference type="ChEBI" id="CHEBI:58405"/>
        <dbReference type="ChEBI" id="CHEBI:60033"/>
        <dbReference type="ChEBI" id="CHEBI:78435"/>
        <dbReference type="EC" id="2.4.99.28"/>
    </reaction>
</comment>
<keyword evidence="4" id="KW-0645">Protease</keyword>
<keyword evidence="5" id="KW-0328">Glycosyltransferase</keyword>
<keyword evidence="8" id="KW-0133">Cell shape</keyword>
<evidence type="ECO:0000256" key="11">
    <source>
        <dbReference type="ARBA" id="ARBA00023316"/>
    </source>
</evidence>
<accession>N6WDI7</accession>
<dbReference type="GO" id="GO:0008955">
    <property type="term" value="F:peptidoglycan glycosyltransferase activity"/>
    <property type="evidence" value="ECO:0007669"/>
    <property type="project" value="UniProtKB-EC"/>
</dbReference>
<sequence>MSQHHPRLVSPAQLLGLLLSFISVSALMGILGAGLLVPLTGSAAIATKAVPSILNDLPSKIEVVEPAEESQLLDANGGVIARFYDKQRIVVPSANIADIMKQAIVAIEDKRFYEHNGVDATGIARALINNLGESGTQGASTITQQYVRNALAEKGYLEGDADQVSAATEQTTARKLREIKYALAIERTMDKDQILTGYLNIAPFGPITYGAEAASQRYFSKSASELNYLEAATLAGLVQSPVEYDPLSYPEASQERRNLVLSVMLEQGIITSEEYDAGIETPLADTLNPTNTAEGCIGANGSTGYFCNYVITRFLQDEAFGQTAAEREHLLKTGGLTIRTTLDPAKQQAAYAALTSAIPVDDPSDVDDALVSLIPSTGAIVAMAQNTTYGVEAGQTMSSYAADGQFQIGSTFKVFTLAEWFKEGHSAYETVGSTNRNYGSGAFRCGGTPISTEPWRVEDLAGKDGPMNVVKATGLSVNQAFVNMASRLDFCQIFQTAADMGITENGETIAALPANIIGSSSASPLQVASTFAVFDNGGLLCEPMSISTVTDRDENTVKEFAPNCSQVLDSNVANQVATLLTASASQYYTSTRLADGRPFAAKSGTTDYSANTWLTGFTPSLVTSAWVGHADSSTTPVRDIVINGTYYHAIFGETFVGQQIWAPYMSTALADTGIEPMHNASLGNSAVSTPRQPR</sequence>
<dbReference type="PATRIC" id="fig|888050.3.peg.776"/>
<dbReference type="eggNOG" id="COG0744">
    <property type="taxonomic scope" value="Bacteria"/>
</dbReference>
<evidence type="ECO:0000259" key="15">
    <source>
        <dbReference type="Pfam" id="PF00905"/>
    </source>
</evidence>
<dbReference type="AlphaFoldDB" id="N6WDI7"/>
<keyword evidence="14" id="KW-0812">Transmembrane</keyword>
<dbReference type="RefSeq" id="WP_005962547.1">
    <property type="nucleotide sequence ID" value="NZ_CP040505.1"/>
</dbReference>
<evidence type="ECO:0000256" key="5">
    <source>
        <dbReference type="ARBA" id="ARBA00022676"/>
    </source>
</evidence>
<evidence type="ECO:0000256" key="14">
    <source>
        <dbReference type="SAM" id="Phobius"/>
    </source>
</evidence>
<feature type="domain" description="Penicillin-binding protein transpeptidase" evidence="15">
    <location>
        <begin position="374"/>
        <end position="620"/>
    </location>
</feature>
<keyword evidence="9" id="KW-0573">Peptidoglycan synthesis</keyword>
<evidence type="ECO:0000313" key="18">
    <source>
        <dbReference type="Proteomes" id="UP000013015"/>
    </source>
</evidence>
<comment type="catalytic activity">
    <reaction evidence="12">
        <text>Preferential cleavage: (Ac)2-L-Lys-D-Ala-|-D-Ala. Also transpeptidation of peptidyl-alanyl moieties that are N-acyl substituents of D-alanine.</text>
        <dbReference type="EC" id="3.4.16.4"/>
    </reaction>
</comment>
<dbReference type="GO" id="GO:0030288">
    <property type="term" value="C:outer membrane-bounded periplasmic space"/>
    <property type="evidence" value="ECO:0007669"/>
    <property type="project" value="TreeGrafter"/>
</dbReference>
<dbReference type="GO" id="GO:0071555">
    <property type="term" value="P:cell wall organization"/>
    <property type="evidence" value="ECO:0007669"/>
    <property type="project" value="UniProtKB-KW"/>
</dbReference>
<evidence type="ECO:0000256" key="1">
    <source>
        <dbReference type="ARBA" id="ARBA00007090"/>
    </source>
</evidence>
<dbReference type="GO" id="GO:0008360">
    <property type="term" value="P:regulation of cell shape"/>
    <property type="evidence" value="ECO:0007669"/>
    <property type="project" value="UniProtKB-KW"/>
</dbReference>
<reference evidence="17 18" key="1">
    <citation type="submission" date="2013-03" db="EMBL/GenBank/DDBJ databases">
        <title>Reference genome for the Human Microbiome Project.</title>
        <authorList>
            <person name="Aqrawi P."/>
            <person name="Ayvaz T."/>
            <person name="Bess C."/>
            <person name="Blankenburg K."/>
            <person name="Coyle M."/>
            <person name="Deng J."/>
            <person name="Forbes L."/>
            <person name="Fowler G."/>
            <person name="Francisco L."/>
            <person name="Fu Q."/>
            <person name="Gibbs R."/>
            <person name="Gross S."/>
            <person name="Gubbala S."/>
            <person name="Hale W."/>
            <person name="Hemphill L."/>
            <person name="Highlander S."/>
            <person name="Hirani K."/>
            <person name="Jackson L."/>
            <person name="Jakkamsetti A."/>
            <person name="Javaid M."/>
            <person name="Jayaseelan J.C."/>
            <person name="Jiang H."/>
            <person name="Joshi V."/>
            <person name="Korchina V."/>
            <person name="Kovar C."/>
            <person name="Lara F."/>
            <person name="Lee S."/>
            <person name="Liu Y."/>
            <person name="Mata R."/>
            <person name="Mathew T."/>
            <person name="Munidasa M."/>
            <person name="Muzny D."/>
            <person name="Nazareth L."/>
            <person name="Ngo R."/>
            <person name="Nguyen L."/>
            <person name="Nguyen N."/>
            <person name="Okwuonu G."/>
            <person name="Ongeri F."/>
            <person name="Palculict T."/>
            <person name="Patil S."/>
            <person name="Petrosino J."/>
            <person name="Pham C."/>
            <person name="Pham P."/>
            <person name="Pu L.-L."/>
            <person name="Qin X."/>
            <person name="Qu J."/>
            <person name="Reid J."/>
            <person name="Ross M."/>
            <person name="Ruth R."/>
            <person name="Saada N."/>
            <person name="San Lucas F."/>
            <person name="Santibanez J."/>
            <person name="Shang Y."/>
            <person name="Simmons D."/>
            <person name="Song X.-Z."/>
            <person name="Tang L.-Y."/>
            <person name="Thornton R."/>
            <person name="Warren J."/>
            <person name="Weissenberger G."/>
            <person name="Wilczek-Boney K."/>
            <person name="Worley K."/>
            <person name="Youmans B."/>
            <person name="Zhang J."/>
            <person name="Zhang L."/>
            <person name="Zhao Z."/>
            <person name="Zhou C."/>
            <person name="Zhu D."/>
            <person name="Zhu Y."/>
        </authorList>
    </citation>
    <scope>NUCLEOTIDE SEQUENCE [LARGE SCALE GENOMIC DNA]</scope>
    <source>
        <strain evidence="17 18">F0333</strain>
    </source>
</reference>
<dbReference type="EMBL" id="AQHZ01000015">
    <property type="protein sequence ID" value="ENO18249.1"/>
    <property type="molecule type" value="Genomic_DNA"/>
</dbReference>
<comment type="caution">
    <text evidence="17">The sequence shown here is derived from an EMBL/GenBank/DDBJ whole genome shotgun (WGS) entry which is preliminary data.</text>
</comment>
<organism evidence="17 18">
    <name type="scientific">Schaalia cardiffensis F0333</name>
    <dbReference type="NCBI Taxonomy" id="888050"/>
    <lineage>
        <taxon>Bacteria</taxon>
        <taxon>Bacillati</taxon>
        <taxon>Actinomycetota</taxon>
        <taxon>Actinomycetes</taxon>
        <taxon>Actinomycetales</taxon>
        <taxon>Actinomycetaceae</taxon>
        <taxon>Schaalia</taxon>
    </lineage>
</organism>
<evidence type="ECO:0000256" key="10">
    <source>
        <dbReference type="ARBA" id="ARBA00023268"/>
    </source>
</evidence>
<dbReference type="InterPro" id="IPR001264">
    <property type="entry name" value="Glyco_trans_51"/>
</dbReference>
<dbReference type="PANTHER" id="PTHR32282">
    <property type="entry name" value="BINDING PROTEIN TRANSPEPTIDASE, PUTATIVE-RELATED"/>
    <property type="match status" value="1"/>
</dbReference>
<feature type="transmembrane region" description="Helical" evidence="14">
    <location>
        <begin position="12"/>
        <end position="37"/>
    </location>
</feature>
<name>N6WDI7_9ACTO</name>
<keyword evidence="3" id="KW-0121">Carboxypeptidase</keyword>
<dbReference type="InterPro" id="IPR050396">
    <property type="entry name" value="Glycosyltr_51/Transpeptidase"/>
</dbReference>
<dbReference type="InterPro" id="IPR036950">
    <property type="entry name" value="PBP_transglycosylase"/>
</dbReference>
<keyword evidence="14" id="KW-0472">Membrane</keyword>
<dbReference type="STRING" id="888050.HMPREF9004_0818"/>
<dbReference type="GO" id="GO:0008658">
    <property type="term" value="F:penicillin binding"/>
    <property type="evidence" value="ECO:0007669"/>
    <property type="project" value="InterPro"/>
</dbReference>
<dbReference type="InterPro" id="IPR023346">
    <property type="entry name" value="Lysozyme-like_dom_sf"/>
</dbReference>
<evidence type="ECO:0000256" key="9">
    <source>
        <dbReference type="ARBA" id="ARBA00022984"/>
    </source>
</evidence>
<evidence type="ECO:0000259" key="16">
    <source>
        <dbReference type="Pfam" id="PF00912"/>
    </source>
</evidence>
<keyword evidence="14" id="KW-1133">Transmembrane helix</keyword>
<evidence type="ECO:0000313" key="17">
    <source>
        <dbReference type="EMBL" id="ENO18249.1"/>
    </source>
</evidence>
<dbReference type="Pfam" id="PF00905">
    <property type="entry name" value="Transpeptidase"/>
    <property type="match status" value="1"/>
</dbReference>
<dbReference type="GO" id="GO:0006508">
    <property type="term" value="P:proteolysis"/>
    <property type="evidence" value="ECO:0007669"/>
    <property type="project" value="UniProtKB-KW"/>
</dbReference>
<evidence type="ECO:0000256" key="4">
    <source>
        <dbReference type="ARBA" id="ARBA00022670"/>
    </source>
</evidence>
<evidence type="ECO:0000256" key="2">
    <source>
        <dbReference type="ARBA" id="ARBA00007739"/>
    </source>
</evidence>
<dbReference type="GO" id="GO:0009252">
    <property type="term" value="P:peptidoglycan biosynthetic process"/>
    <property type="evidence" value="ECO:0007669"/>
    <property type="project" value="UniProtKB-KW"/>
</dbReference>
<dbReference type="Proteomes" id="UP000013015">
    <property type="component" value="Unassembled WGS sequence"/>
</dbReference>
<dbReference type="PANTHER" id="PTHR32282:SF33">
    <property type="entry name" value="PEPTIDOGLYCAN GLYCOSYLTRANSFERASE"/>
    <property type="match status" value="1"/>
</dbReference>
<evidence type="ECO:0000256" key="6">
    <source>
        <dbReference type="ARBA" id="ARBA00022679"/>
    </source>
</evidence>
<dbReference type="Gene3D" id="1.10.3810.10">
    <property type="entry name" value="Biosynthetic peptidoglycan transglycosylase-like"/>
    <property type="match status" value="1"/>
</dbReference>
<protein>
    <submittedName>
        <fullName evidence="17">Penicillin-binding protein</fullName>
    </submittedName>
</protein>
<evidence type="ECO:0000256" key="8">
    <source>
        <dbReference type="ARBA" id="ARBA00022960"/>
    </source>
</evidence>
<comment type="similarity">
    <text evidence="1">In the C-terminal section; belongs to the transpeptidase family.</text>
</comment>
<keyword evidence="11" id="KW-0961">Cell wall biogenesis/degradation</keyword>
<keyword evidence="10" id="KW-0511">Multifunctional enzyme</keyword>
<feature type="domain" description="Glycosyl transferase family 51" evidence="16">
    <location>
        <begin position="77"/>
        <end position="264"/>
    </location>
</feature>